<feature type="chain" id="PRO_5034970987" description="Ecp2 effector protein domain-containing protein" evidence="2">
    <location>
        <begin position="21"/>
        <end position="530"/>
    </location>
</feature>
<evidence type="ECO:0000256" key="1">
    <source>
        <dbReference type="SAM" id="MobiDB-lite"/>
    </source>
</evidence>
<dbReference type="OrthoDB" id="5397502at2759"/>
<evidence type="ECO:0000313" key="3">
    <source>
        <dbReference type="EMBL" id="CAF9940506.1"/>
    </source>
</evidence>
<feature type="signal peptide" evidence="2">
    <location>
        <begin position="1"/>
        <end position="20"/>
    </location>
</feature>
<dbReference type="EMBL" id="CAJPDS010000155">
    <property type="protein sequence ID" value="CAF9940506.1"/>
    <property type="molecule type" value="Genomic_DNA"/>
</dbReference>
<feature type="compositionally biased region" description="Low complexity" evidence="1">
    <location>
        <begin position="136"/>
        <end position="151"/>
    </location>
</feature>
<feature type="compositionally biased region" description="Polar residues" evidence="1">
    <location>
        <begin position="152"/>
        <end position="171"/>
    </location>
</feature>
<accession>A0A8H3J4B7</accession>
<organism evidence="3 4">
    <name type="scientific">Heterodermia speciosa</name>
    <dbReference type="NCBI Taxonomy" id="116794"/>
    <lineage>
        <taxon>Eukaryota</taxon>
        <taxon>Fungi</taxon>
        <taxon>Dikarya</taxon>
        <taxon>Ascomycota</taxon>
        <taxon>Pezizomycotina</taxon>
        <taxon>Lecanoromycetes</taxon>
        <taxon>OSLEUM clade</taxon>
        <taxon>Lecanoromycetidae</taxon>
        <taxon>Caliciales</taxon>
        <taxon>Physciaceae</taxon>
        <taxon>Heterodermia</taxon>
    </lineage>
</organism>
<dbReference type="Proteomes" id="UP000664521">
    <property type="component" value="Unassembled WGS sequence"/>
</dbReference>
<feature type="compositionally biased region" description="Low complexity" evidence="1">
    <location>
        <begin position="310"/>
        <end position="329"/>
    </location>
</feature>
<feature type="region of interest" description="Disordered" evidence="1">
    <location>
        <begin position="136"/>
        <end position="171"/>
    </location>
</feature>
<evidence type="ECO:0000256" key="2">
    <source>
        <dbReference type="SAM" id="SignalP"/>
    </source>
</evidence>
<name>A0A8H3J4B7_9LECA</name>
<gene>
    <name evidence="3" type="ORF">HETSPECPRED_002429</name>
</gene>
<dbReference type="AlphaFoldDB" id="A0A8H3J4B7"/>
<comment type="caution">
    <text evidence="3">The sequence shown here is derived from an EMBL/GenBank/DDBJ whole genome shotgun (WGS) entry which is preliminary data.</text>
</comment>
<feature type="region of interest" description="Disordered" evidence="1">
    <location>
        <begin position="287"/>
        <end position="404"/>
    </location>
</feature>
<protein>
    <recommendedName>
        <fullName evidence="5">Ecp2 effector protein domain-containing protein</fullName>
    </recommendedName>
</protein>
<evidence type="ECO:0000313" key="4">
    <source>
        <dbReference type="Proteomes" id="UP000664521"/>
    </source>
</evidence>
<keyword evidence="2" id="KW-0732">Signal</keyword>
<feature type="compositionally biased region" description="Low complexity" evidence="1">
    <location>
        <begin position="365"/>
        <end position="402"/>
    </location>
</feature>
<reference evidence="3" key="1">
    <citation type="submission" date="2021-03" db="EMBL/GenBank/DDBJ databases">
        <authorList>
            <person name="Tagirdzhanova G."/>
        </authorList>
    </citation>
    <scope>NUCLEOTIDE SEQUENCE</scope>
</reference>
<sequence>MTLRNTIILFAGCLIRSLEAADCNLSQQRQSDFPSGQQIASALSKQGALDNVCSDEFSSQPNLIKIYNEGSVNYNITRKTTDENPRDNNCQAGFQDIIDQCIVTSSYWGGSYTFNDFTYAISNAVYPSNGLPPWDATPAATGSQSAGASTTRPPGTTSADQGSTNTGSDSVTRTLTSTAAAPGSTQTLNGSPTNSVAGETVLTETNSAGSQVVATVCCVSNVNFFQMADESKFAPTTFSQYTDLTSSTTITSTTTDSNGAPLLIPVVIGAGGIAWVIIGGVPPPGITPPGGIPNGGDGGDGNPSPTVTLSNTGSASSTVQSSSAASSTTDGPSVTAIGDPEYGDIGNLQAAIIDPAGPVPDDGNSAVTTSSPTTATVPTTLSTSTTTSQPAPTTTAPTNTGPCEDDCTAIIPQLSIYGDMICSDDDLSKFIDHGTTSDPNGEADWFRISSHGNCYLVMAKSAAHRGFPDQYCFQKSAVIDFVNQNALGCNVGDPFLRKSGAQRAESQFTGSGEVCLANFKNYQSCGDADL</sequence>
<feature type="compositionally biased region" description="Gly residues" evidence="1">
    <location>
        <begin position="292"/>
        <end position="301"/>
    </location>
</feature>
<keyword evidence="4" id="KW-1185">Reference proteome</keyword>
<proteinExistence type="predicted"/>
<evidence type="ECO:0008006" key="5">
    <source>
        <dbReference type="Google" id="ProtNLM"/>
    </source>
</evidence>